<sequence length="236" mass="25595">MNDLKNKVAYITGGTKGIGLGVAKSLLNAGIKVAISGRSDASVQKGLKSLNNENTMGVVSDVSNIEDEMNAISQIIAKWGHLDVVLANAGVGNFAPIDEMTEDQWHQMIDTNLNGVFHTLKASVEELKKTKGYYMTLASLAGTNFFASGAGYNASKFGVVGFTQAAMLDLRKYDVKVTTIMPGSVASHFNNNEPDDSDAWKIQPEDIGRLVLDLLRMHPRTLPSKIEVRPTRPDKK</sequence>
<organism evidence="3 4">
    <name type="scientific">Maribacter cobaltidurans</name>
    <dbReference type="NCBI Taxonomy" id="1178778"/>
    <lineage>
        <taxon>Bacteria</taxon>
        <taxon>Pseudomonadati</taxon>
        <taxon>Bacteroidota</taxon>
        <taxon>Flavobacteriia</taxon>
        <taxon>Flavobacteriales</taxon>
        <taxon>Flavobacteriaceae</taxon>
        <taxon>Maribacter</taxon>
    </lineage>
</organism>
<dbReference type="SUPFAM" id="SSF51735">
    <property type="entry name" value="NAD(P)-binding Rossmann-fold domains"/>
    <property type="match status" value="1"/>
</dbReference>
<evidence type="ECO:0000313" key="3">
    <source>
        <dbReference type="EMBL" id="MEE1975380.1"/>
    </source>
</evidence>
<evidence type="ECO:0000256" key="2">
    <source>
        <dbReference type="RuleBase" id="RU000363"/>
    </source>
</evidence>
<evidence type="ECO:0000256" key="1">
    <source>
        <dbReference type="ARBA" id="ARBA00006484"/>
    </source>
</evidence>
<dbReference type="PANTHER" id="PTHR42879:SF2">
    <property type="entry name" value="3-OXOACYL-[ACYL-CARRIER-PROTEIN] REDUCTASE FABG"/>
    <property type="match status" value="1"/>
</dbReference>
<dbReference type="InterPro" id="IPR036291">
    <property type="entry name" value="NAD(P)-bd_dom_sf"/>
</dbReference>
<dbReference type="EMBL" id="JAZDDG010000002">
    <property type="protein sequence ID" value="MEE1975380.1"/>
    <property type="molecule type" value="Genomic_DNA"/>
</dbReference>
<dbReference type="NCBIfam" id="NF005594">
    <property type="entry name" value="PRK07326.1"/>
    <property type="match status" value="1"/>
</dbReference>
<dbReference type="InterPro" id="IPR020904">
    <property type="entry name" value="Sc_DH/Rdtase_CS"/>
</dbReference>
<dbReference type="RefSeq" id="WP_272650206.1">
    <property type="nucleotide sequence ID" value="NZ_JAZDDG010000002.1"/>
</dbReference>
<gene>
    <name evidence="3" type="ORF">V1I91_04835</name>
</gene>
<dbReference type="Proteomes" id="UP001356308">
    <property type="component" value="Unassembled WGS sequence"/>
</dbReference>
<dbReference type="Gene3D" id="3.40.50.720">
    <property type="entry name" value="NAD(P)-binding Rossmann-like Domain"/>
    <property type="match status" value="1"/>
</dbReference>
<dbReference type="PRINTS" id="PR00081">
    <property type="entry name" value="GDHRDH"/>
</dbReference>
<evidence type="ECO:0000313" key="4">
    <source>
        <dbReference type="Proteomes" id="UP001356308"/>
    </source>
</evidence>
<comment type="similarity">
    <text evidence="1 2">Belongs to the short-chain dehydrogenases/reductases (SDR) family.</text>
</comment>
<dbReference type="InterPro" id="IPR050259">
    <property type="entry name" value="SDR"/>
</dbReference>
<accession>A0ABU7IQZ5</accession>
<protein>
    <submittedName>
        <fullName evidence="3">SDR family oxidoreductase</fullName>
    </submittedName>
</protein>
<dbReference type="PANTHER" id="PTHR42879">
    <property type="entry name" value="3-OXOACYL-(ACYL-CARRIER-PROTEIN) REDUCTASE"/>
    <property type="match status" value="1"/>
</dbReference>
<dbReference type="InterPro" id="IPR002347">
    <property type="entry name" value="SDR_fam"/>
</dbReference>
<proteinExistence type="inferred from homology"/>
<dbReference type="PROSITE" id="PS00061">
    <property type="entry name" value="ADH_SHORT"/>
    <property type="match status" value="1"/>
</dbReference>
<keyword evidence="4" id="KW-1185">Reference proteome</keyword>
<name>A0ABU7IQZ5_9FLAO</name>
<reference evidence="3 4" key="1">
    <citation type="submission" date="2024-01" db="EMBL/GenBank/DDBJ databases">
        <title>Maribacter spp. originated from different algae showed divergent polysaccharides utilization ability.</title>
        <authorList>
            <person name="Wang H."/>
            <person name="Wu Y."/>
        </authorList>
    </citation>
    <scope>NUCLEOTIDE SEQUENCE [LARGE SCALE GENOMIC DNA]</scope>
    <source>
        <strain evidence="3 4">PR1</strain>
    </source>
</reference>
<dbReference type="Pfam" id="PF00106">
    <property type="entry name" value="adh_short"/>
    <property type="match status" value="1"/>
</dbReference>
<dbReference type="PRINTS" id="PR00080">
    <property type="entry name" value="SDRFAMILY"/>
</dbReference>
<comment type="caution">
    <text evidence="3">The sequence shown here is derived from an EMBL/GenBank/DDBJ whole genome shotgun (WGS) entry which is preliminary data.</text>
</comment>